<evidence type="ECO:0000256" key="1">
    <source>
        <dbReference type="SAM" id="Phobius"/>
    </source>
</evidence>
<gene>
    <name evidence="2" type="ORF">SLS59_005432</name>
</gene>
<keyword evidence="1" id="KW-1133">Transmembrane helix</keyword>
<sequence>MALRDIRNILLDKYTGLPSKDTFLKERVSPANVNDKFYNDKCAQCWDEYTEEHPAAKVLPCDLCPYCRTKLFRRDLTPEMVVEALVLLLVNAIMTHQMYVRQLIKAMNRSLQASPRWLKYFLCYTIGAPGFWVDVFVRRSTNILSRNPRLHLSDAFTGLHLGLQFLSLGLIYAPLLAIIYLIFDSASLRYFFWLLDFAYTMKHQLFSWKDWLNSRLDDPVDRASIMCLAGLTILIKQIMVTSIFWPAFVTPLLVLAWNGLATVAWR</sequence>
<name>A0ABR3RAI7_9PLEO</name>
<feature type="transmembrane region" description="Helical" evidence="1">
    <location>
        <begin position="243"/>
        <end position="265"/>
    </location>
</feature>
<feature type="transmembrane region" description="Helical" evidence="1">
    <location>
        <begin position="80"/>
        <end position="99"/>
    </location>
</feature>
<dbReference type="EMBL" id="JAKIXB020000016">
    <property type="protein sequence ID" value="KAL1601278.1"/>
    <property type="molecule type" value="Genomic_DNA"/>
</dbReference>
<evidence type="ECO:0000313" key="2">
    <source>
        <dbReference type="EMBL" id="KAL1601278.1"/>
    </source>
</evidence>
<evidence type="ECO:0000313" key="3">
    <source>
        <dbReference type="Proteomes" id="UP001521222"/>
    </source>
</evidence>
<feature type="transmembrane region" description="Helical" evidence="1">
    <location>
        <begin position="158"/>
        <end position="183"/>
    </location>
</feature>
<protein>
    <submittedName>
        <fullName evidence="2">Uncharacterized protein</fullName>
    </submittedName>
</protein>
<proteinExistence type="predicted"/>
<organism evidence="2 3">
    <name type="scientific">Nothophoma quercina</name>
    <dbReference type="NCBI Taxonomy" id="749835"/>
    <lineage>
        <taxon>Eukaryota</taxon>
        <taxon>Fungi</taxon>
        <taxon>Dikarya</taxon>
        <taxon>Ascomycota</taxon>
        <taxon>Pezizomycotina</taxon>
        <taxon>Dothideomycetes</taxon>
        <taxon>Pleosporomycetidae</taxon>
        <taxon>Pleosporales</taxon>
        <taxon>Pleosporineae</taxon>
        <taxon>Didymellaceae</taxon>
        <taxon>Nothophoma</taxon>
    </lineage>
</organism>
<keyword evidence="1" id="KW-0812">Transmembrane</keyword>
<reference evidence="2 3" key="1">
    <citation type="submission" date="2024-02" db="EMBL/GenBank/DDBJ databases">
        <title>De novo assembly and annotation of 12 fungi associated with fruit tree decline syndrome in Ontario, Canada.</title>
        <authorList>
            <person name="Sulman M."/>
            <person name="Ellouze W."/>
            <person name="Ilyukhin E."/>
        </authorList>
    </citation>
    <scope>NUCLEOTIDE SEQUENCE [LARGE SCALE GENOMIC DNA]</scope>
    <source>
        <strain evidence="2 3">M97-236</strain>
    </source>
</reference>
<keyword evidence="3" id="KW-1185">Reference proteome</keyword>
<comment type="caution">
    <text evidence="2">The sequence shown here is derived from an EMBL/GenBank/DDBJ whole genome shotgun (WGS) entry which is preliminary data.</text>
</comment>
<keyword evidence="1" id="KW-0472">Membrane</keyword>
<feature type="transmembrane region" description="Helical" evidence="1">
    <location>
        <begin position="119"/>
        <end position="137"/>
    </location>
</feature>
<accession>A0ABR3RAI7</accession>
<dbReference type="Proteomes" id="UP001521222">
    <property type="component" value="Unassembled WGS sequence"/>
</dbReference>